<dbReference type="RefSeq" id="WP_246118749.1">
    <property type="nucleotide sequence ID" value="NZ_VLKG01000009.1"/>
</dbReference>
<keyword evidence="4" id="KW-1185">Reference proteome</keyword>
<sequence>MQQTPQYVRDIPYPHHFQREVTPVWMTSVATALGFNGPDITQAYSWCELGCGQGLTALVTAAANPQGRFTAIDFNPQHIAHGRALASAADLSNLHFVEADFLTLATQAQELQPEYDFIVLNGVYSWISGAERVVIHRFIQQRLKPGGLLYLGYMCQPGMAFLAGLRSLLRVHTEHISGPITQRVHKALSLLERMAEAKAGFFVEHPQAVEYLRRARQHDPAYLVHELLNPHWDSLPVAQVMAELEADAGCYYVGSATPLENIDALSIPGNLLPLMESLNTTAERESFKDLARNQSERRDLYQKGRHPLDIERHRSRLCDQVITALPGAPSQGSLRFETRIGPLEGTADLFGPILKALAEGPQSFADLLRIPALQHQGDLINAAVQMLFWAGIAHPLLPGSVSIENCQRLNRVLCERSLSTEHYGYLAAAALGSGVEADDLYMTAVRVLQDYRNMTGSLLRETVQAVRRSHQKTLTDQDSQRLGMFEDEVRAAWQRMGVL</sequence>
<accession>A0A562I1A9</accession>
<dbReference type="InterPro" id="IPR029063">
    <property type="entry name" value="SAM-dependent_MTases_sf"/>
</dbReference>
<dbReference type="InterPro" id="IPR018773">
    <property type="entry name" value="MeTrfase_reg_dom_prd"/>
</dbReference>
<dbReference type="Pfam" id="PF10119">
    <property type="entry name" value="MethyTransf_Reg"/>
    <property type="match status" value="1"/>
</dbReference>
<name>A0A562I1A9_9GAMM</name>
<reference evidence="3 4" key="1">
    <citation type="submission" date="2019-07" db="EMBL/GenBank/DDBJ databases">
        <title>Genomic Encyclopedia of Type Strains, Phase I: the one thousand microbial genomes (KMG-I) project.</title>
        <authorList>
            <person name="Kyrpides N."/>
        </authorList>
    </citation>
    <scope>NUCLEOTIDE SEQUENCE [LARGE SCALE GENOMIC DNA]</scope>
    <source>
        <strain evidence="3 4">DSM 375</strain>
    </source>
</reference>
<proteinExistence type="predicted"/>
<dbReference type="AlphaFoldDB" id="A0A562I1A9"/>
<dbReference type="Gene3D" id="3.40.50.150">
    <property type="entry name" value="Vaccinia Virus protein VP39"/>
    <property type="match status" value="1"/>
</dbReference>
<protein>
    <submittedName>
        <fullName evidence="3">Methyltransferase family protein</fullName>
    </submittedName>
</protein>
<feature type="domain" description="Methyltransferase type 12" evidence="1">
    <location>
        <begin position="48"/>
        <end position="149"/>
    </location>
</feature>
<comment type="caution">
    <text evidence="3">The sequence shown here is derived from an EMBL/GenBank/DDBJ whole genome shotgun (WGS) entry which is preliminary data.</text>
</comment>
<dbReference type="InterPro" id="IPR013217">
    <property type="entry name" value="Methyltransf_12"/>
</dbReference>
<evidence type="ECO:0000259" key="1">
    <source>
        <dbReference type="Pfam" id="PF08242"/>
    </source>
</evidence>
<evidence type="ECO:0000259" key="2">
    <source>
        <dbReference type="Pfam" id="PF10119"/>
    </source>
</evidence>
<keyword evidence="3" id="KW-0489">Methyltransferase</keyword>
<dbReference type="EMBL" id="VLKG01000009">
    <property type="protein sequence ID" value="TWH64458.1"/>
    <property type="molecule type" value="Genomic_DNA"/>
</dbReference>
<feature type="domain" description="Methyltransferase regulatory" evidence="2">
    <location>
        <begin position="220"/>
        <end position="301"/>
    </location>
</feature>
<organism evidence="3 4">
    <name type="scientific">Azomonas agilis</name>
    <dbReference type="NCBI Taxonomy" id="116849"/>
    <lineage>
        <taxon>Bacteria</taxon>
        <taxon>Pseudomonadati</taxon>
        <taxon>Pseudomonadota</taxon>
        <taxon>Gammaproteobacteria</taxon>
        <taxon>Pseudomonadales</taxon>
        <taxon>Pseudomonadaceae</taxon>
        <taxon>Azomonas</taxon>
    </lineage>
</organism>
<dbReference type="CDD" id="cd02440">
    <property type="entry name" value="AdoMet_MTases"/>
    <property type="match status" value="1"/>
</dbReference>
<dbReference type="SUPFAM" id="SSF53335">
    <property type="entry name" value="S-adenosyl-L-methionine-dependent methyltransferases"/>
    <property type="match status" value="1"/>
</dbReference>
<evidence type="ECO:0000313" key="3">
    <source>
        <dbReference type="EMBL" id="TWH64458.1"/>
    </source>
</evidence>
<gene>
    <name evidence="3" type="ORF">LX59_02406</name>
</gene>
<keyword evidence="3" id="KW-0808">Transferase</keyword>
<dbReference type="GO" id="GO:0008168">
    <property type="term" value="F:methyltransferase activity"/>
    <property type="evidence" value="ECO:0007669"/>
    <property type="project" value="UniProtKB-KW"/>
</dbReference>
<dbReference type="GO" id="GO:0032259">
    <property type="term" value="P:methylation"/>
    <property type="evidence" value="ECO:0007669"/>
    <property type="project" value="UniProtKB-KW"/>
</dbReference>
<evidence type="ECO:0000313" key="4">
    <source>
        <dbReference type="Proteomes" id="UP000319627"/>
    </source>
</evidence>
<dbReference type="Proteomes" id="UP000319627">
    <property type="component" value="Unassembled WGS sequence"/>
</dbReference>
<dbReference type="Pfam" id="PF08242">
    <property type="entry name" value="Methyltransf_12"/>
    <property type="match status" value="1"/>
</dbReference>